<gene>
    <name evidence="1" type="ORF">JYE49_12695</name>
</gene>
<keyword evidence="2" id="KW-1185">Reference proteome</keyword>
<sequence>MKAQETKPQKPLISFIILVYRHFDGITRTLQSVFEQDYPQIEIIISDDGSDNYEEEIKPVKAYVDAHRTENIIRVVYNHLEENQGTVRNANSALRLVQGRYIKNLGADDTLAYPGALSRYVDFLEESGCLVCFSRLQGVDDDGKIIRNLASCADDYEPFRKMTPLEIRDRLFVRNFLPAPAWFARRELFEKYGYYPETARLIEDYPYWIYLCTEGVQFAFMDDVLVNYRLSGVSSAGFYSEAFMKDMYAIYDEWIFPYDKRYGVLQPVYNTMKRAGLNAYTDRAKWKKYSVRQKVEAWLKHGAFFAYIDYGNYRMKKKNEAQNGAR</sequence>
<evidence type="ECO:0000313" key="1">
    <source>
        <dbReference type="EMBL" id="QUC66696.1"/>
    </source>
</evidence>
<reference evidence="1" key="1">
    <citation type="submission" date="2021-01" db="EMBL/GenBank/DDBJ databases">
        <title>Complete genome sequence of Clostridiales bacterium R-7.</title>
        <authorList>
            <person name="Mahoney-Kurpe S.C."/>
            <person name="Palevich N."/>
            <person name="Koike S."/>
            <person name="Moon C.D."/>
            <person name="Attwood G.T."/>
        </authorList>
    </citation>
    <scope>NUCLEOTIDE SEQUENCE</scope>
    <source>
        <strain evidence="1">R-7</strain>
    </source>
</reference>
<evidence type="ECO:0000313" key="2">
    <source>
        <dbReference type="Proteomes" id="UP000682782"/>
    </source>
</evidence>
<name>A0AC61MW11_9FIRM</name>
<proteinExistence type="predicted"/>
<protein>
    <submittedName>
        <fullName evidence="1">Glycosyltransferase</fullName>
    </submittedName>
</protein>
<dbReference type="Proteomes" id="UP000682782">
    <property type="component" value="Chromosome"/>
</dbReference>
<dbReference type="EMBL" id="CP068393">
    <property type="protein sequence ID" value="QUC66696.1"/>
    <property type="molecule type" value="Genomic_DNA"/>
</dbReference>
<organism evidence="1 2">
    <name type="scientific">Aristaeella hokkaidonensis</name>
    <dbReference type="NCBI Taxonomy" id="3046382"/>
    <lineage>
        <taxon>Bacteria</taxon>
        <taxon>Bacillati</taxon>
        <taxon>Bacillota</taxon>
        <taxon>Clostridia</taxon>
        <taxon>Eubacteriales</taxon>
        <taxon>Aristaeellaceae</taxon>
        <taxon>Aristaeella</taxon>
    </lineage>
</organism>
<accession>A0AC61MW11</accession>